<dbReference type="PRINTS" id="PR00069">
    <property type="entry name" value="ALDKETRDTASE"/>
</dbReference>
<accession>A0A0J9XG62</accession>
<evidence type="ECO:0000313" key="7">
    <source>
        <dbReference type="Proteomes" id="UP000242525"/>
    </source>
</evidence>
<evidence type="ECO:0000313" key="6">
    <source>
        <dbReference type="EMBL" id="CDO56308.1"/>
    </source>
</evidence>
<evidence type="ECO:0000256" key="3">
    <source>
        <dbReference type="PIRSR" id="PIRSR000097-2"/>
    </source>
</evidence>
<dbReference type="SUPFAM" id="SSF51430">
    <property type="entry name" value="NAD(P)-linked oxidoreductase"/>
    <property type="match status" value="1"/>
</dbReference>
<dbReference type="STRING" id="1173061.A0A0J9XG62"/>
<feature type="site" description="Lowers pKa of active site Tyr" evidence="4">
    <location>
        <position position="80"/>
    </location>
</feature>
<organism evidence="6 7">
    <name type="scientific">Geotrichum candidum</name>
    <name type="common">Oospora lactis</name>
    <name type="synonym">Dipodascus geotrichum</name>
    <dbReference type="NCBI Taxonomy" id="1173061"/>
    <lineage>
        <taxon>Eukaryota</taxon>
        <taxon>Fungi</taxon>
        <taxon>Dikarya</taxon>
        <taxon>Ascomycota</taxon>
        <taxon>Saccharomycotina</taxon>
        <taxon>Dipodascomycetes</taxon>
        <taxon>Dipodascales</taxon>
        <taxon>Dipodascaceae</taxon>
        <taxon>Geotrichum</taxon>
    </lineage>
</organism>
<dbReference type="Gene3D" id="3.20.20.100">
    <property type="entry name" value="NADP-dependent oxidoreductase domain"/>
    <property type="match status" value="1"/>
</dbReference>
<dbReference type="InterPro" id="IPR020471">
    <property type="entry name" value="AKR"/>
</dbReference>
<dbReference type="InterPro" id="IPR023210">
    <property type="entry name" value="NADP_OxRdtase_dom"/>
</dbReference>
<feature type="domain" description="NADP-dependent oxidoreductase" evidence="5">
    <location>
        <begin position="17"/>
        <end position="285"/>
    </location>
</feature>
<keyword evidence="1" id="KW-0560">Oxidoreductase</keyword>
<comment type="caution">
    <text evidence="6">The sequence shown here is derived from an EMBL/GenBank/DDBJ whole genome shotgun (WGS) entry which is preliminary data.</text>
</comment>
<evidence type="ECO:0000256" key="1">
    <source>
        <dbReference type="ARBA" id="ARBA00023002"/>
    </source>
</evidence>
<feature type="binding site" evidence="3">
    <location>
        <position position="111"/>
    </location>
    <ligand>
        <name>substrate</name>
    </ligand>
</feature>
<evidence type="ECO:0000256" key="2">
    <source>
        <dbReference type="PIRSR" id="PIRSR000097-1"/>
    </source>
</evidence>
<reference evidence="6" key="1">
    <citation type="submission" date="2014-03" db="EMBL/GenBank/DDBJ databases">
        <authorList>
            <person name="Casaregola S."/>
        </authorList>
    </citation>
    <scope>NUCLEOTIDE SEQUENCE [LARGE SCALE GENOMIC DNA]</scope>
    <source>
        <strain evidence="6">CLIB 918</strain>
    </source>
</reference>
<dbReference type="OrthoDB" id="416253at2759"/>
<dbReference type="GO" id="GO:0016616">
    <property type="term" value="F:oxidoreductase activity, acting on the CH-OH group of donors, NAD or NADP as acceptor"/>
    <property type="evidence" value="ECO:0007669"/>
    <property type="project" value="UniProtKB-ARBA"/>
</dbReference>
<sequence length="309" mass="34745">MTDIVLKLNNGTTIPALGLGTWQSPKGEVSAAVEYALKETGIRHIDAAFVYENEQEVGEGIQKAIDAGVVTRDQIFVTTKVFPTYHQRVEESLNESLKNLNLDYVDLLLIHWPLGFNPKGNHYLFPTKEDGSADYDFSFDIVKMWREFERIYKTTKKVRAIGVSNCSIPMLESLLPHVEVVPAANQIELHPYLPQPELVDYCKQRGILIEAYSPLGSVGGPLLKEKGILDLAAKHNAEPASVLISWHLLEGRVVLPKSVNPKRIKSNSVLVPLSKDDLEYLDKLSEKYGIHRYNNPQWGAGILKFPDWQ</sequence>
<protein>
    <submittedName>
        <fullName evidence="6">Similar to Saccharomyces cerevisiae YOR120W GCY1 Glycerol dehydrogenase, involved in an alternative pathway for glycerol catabolism used under microaerobic conditions</fullName>
    </submittedName>
</protein>
<keyword evidence="7" id="KW-1185">Reference proteome</keyword>
<dbReference type="InterPro" id="IPR036812">
    <property type="entry name" value="NAD(P)_OxRdtase_dom_sf"/>
</dbReference>
<gene>
    <name evidence="6" type="ORF">BN980_GECA14s02529g</name>
</gene>
<name>A0A0J9XG62_GEOCN</name>
<evidence type="ECO:0000259" key="5">
    <source>
        <dbReference type="Pfam" id="PF00248"/>
    </source>
</evidence>
<dbReference type="AlphaFoldDB" id="A0A0J9XG62"/>
<dbReference type="PIRSF" id="PIRSF000097">
    <property type="entry name" value="AKR"/>
    <property type="match status" value="1"/>
</dbReference>
<dbReference type="Proteomes" id="UP000242525">
    <property type="component" value="Unassembled WGS sequence"/>
</dbReference>
<dbReference type="PANTHER" id="PTHR11732">
    <property type="entry name" value="ALDO/KETO REDUCTASE"/>
    <property type="match status" value="1"/>
</dbReference>
<dbReference type="Pfam" id="PF00248">
    <property type="entry name" value="Aldo_ket_red"/>
    <property type="match status" value="1"/>
</dbReference>
<dbReference type="FunFam" id="3.20.20.100:FF:000002">
    <property type="entry name" value="2,5-diketo-D-gluconic acid reductase A"/>
    <property type="match status" value="1"/>
</dbReference>
<proteinExistence type="predicted"/>
<feature type="active site" description="Proton donor" evidence="2">
    <location>
        <position position="51"/>
    </location>
</feature>
<evidence type="ECO:0000256" key="4">
    <source>
        <dbReference type="PIRSR" id="PIRSR000097-3"/>
    </source>
</evidence>
<dbReference type="EMBL" id="CCBN010000014">
    <property type="protein sequence ID" value="CDO56308.1"/>
    <property type="molecule type" value="Genomic_DNA"/>
</dbReference>